<dbReference type="Pfam" id="PF19834">
    <property type="entry name" value="DUF6314"/>
    <property type="match status" value="1"/>
</dbReference>
<dbReference type="AlphaFoldDB" id="E6V3D8"/>
<dbReference type="Proteomes" id="UP000008917">
    <property type="component" value="Chromosome"/>
</dbReference>
<evidence type="ECO:0000313" key="3">
    <source>
        <dbReference type="Proteomes" id="UP000008917"/>
    </source>
</evidence>
<dbReference type="OrthoDB" id="8718325at2"/>
<dbReference type="InterPro" id="IPR045632">
    <property type="entry name" value="DUF6314"/>
</dbReference>
<dbReference type="STRING" id="595537.Varpa_0406"/>
<evidence type="ECO:0000313" key="2">
    <source>
        <dbReference type="EMBL" id="ADU34628.1"/>
    </source>
</evidence>
<dbReference type="EMBL" id="CP002417">
    <property type="protein sequence ID" value="ADU34628.1"/>
    <property type="molecule type" value="Genomic_DNA"/>
</dbReference>
<dbReference type="eggNOG" id="ENOG50318VU">
    <property type="taxonomic scope" value="Bacteria"/>
</dbReference>
<evidence type="ECO:0000259" key="1">
    <source>
        <dbReference type="Pfam" id="PF19834"/>
    </source>
</evidence>
<proteinExistence type="predicted"/>
<sequence>METTPLPPLAWGMPDTVFDLLEGVWDLDRVIEGKATMAGTARFVRLDAGQLKYREEGRIQLPNGQAFDGHREYVFERSPKGFSVFFAEVPPRLFHDIAIVREGDELVGSAGHLCVADQYDSVYRFRADGSFVIEHLVKGPRKDYLSRTVFKRRGL</sequence>
<reference evidence="2 3" key="2">
    <citation type="journal article" date="2013" name="Genome Announc.">
        <title>Genome of the Root-Associated Plant Growth-Promoting Bacterium Variovorax paradoxus Strain EPS.</title>
        <authorList>
            <person name="Han J.I."/>
            <person name="Spain J.C."/>
            <person name="Leadbetter J.R."/>
            <person name="Ovchinnikova G."/>
            <person name="Goodwin L.A."/>
            <person name="Han C.S."/>
            <person name="Woyke T."/>
            <person name="Davenport K.W."/>
            <person name="Orwin P.M."/>
        </authorList>
    </citation>
    <scope>NUCLEOTIDE SEQUENCE [LARGE SCALE GENOMIC DNA]</scope>
    <source>
        <strain evidence="2 3">EPS</strain>
    </source>
</reference>
<gene>
    <name evidence="2" type="ordered locus">Varpa_0406</name>
</gene>
<accession>E6V3D8</accession>
<protein>
    <recommendedName>
        <fullName evidence="1">DUF6314 domain-containing protein</fullName>
    </recommendedName>
</protein>
<organism evidence="2 3">
    <name type="scientific">Variovorax paradoxus (strain EPS)</name>
    <dbReference type="NCBI Taxonomy" id="595537"/>
    <lineage>
        <taxon>Bacteria</taxon>
        <taxon>Pseudomonadati</taxon>
        <taxon>Pseudomonadota</taxon>
        <taxon>Betaproteobacteria</taxon>
        <taxon>Burkholderiales</taxon>
        <taxon>Comamonadaceae</taxon>
        <taxon>Variovorax</taxon>
    </lineage>
</organism>
<dbReference type="HOGENOM" id="CLU_093209_2_0_4"/>
<dbReference type="RefSeq" id="WP_013538874.1">
    <property type="nucleotide sequence ID" value="NC_014931.1"/>
</dbReference>
<dbReference type="KEGG" id="vpe:Varpa_0406"/>
<feature type="domain" description="DUF6314" evidence="1">
    <location>
        <begin position="21"/>
        <end position="152"/>
    </location>
</feature>
<reference evidence="3" key="1">
    <citation type="submission" date="2010-12" db="EMBL/GenBank/DDBJ databases">
        <title>Complete sequence of Variovorax paradoxus EPS.</title>
        <authorList>
            <consortium name="US DOE Joint Genome Institute"/>
            <person name="Lucas S."/>
            <person name="Copeland A."/>
            <person name="Lapidus A."/>
            <person name="Cheng J.-F."/>
            <person name="Goodwin L."/>
            <person name="Pitluck S."/>
            <person name="Teshima H."/>
            <person name="Detter J.C."/>
            <person name="Han C."/>
            <person name="Tapia R."/>
            <person name="Land M."/>
            <person name="Hauser L."/>
            <person name="Kyrpides N."/>
            <person name="Ivanova N."/>
            <person name="Ovchinnikova G."/>
            <person name="Orwin P."/>
            <person name="Han J.-I.G."/>
            <person name="Woyke T."/>
        </authorList>
    </citation>
    <scope>NUCLEOTIDE SEQUENCE [LARGE SCALE GENOMIC DNA]</scope>
    <source>
        <strain evidence="3">EPS</strain>
    </source>
</reference>
<name>E6V3D8_VARPE</name>